<protein>
    <submittedName>
        <fullName evidence="2">RES domain-containing protein</fullName>
    </submittedName>
</protein>
<gene>
    <name evidence="2" type="ordered locus">Cyagr_0244</name>
</gene>
<sequence>MPSAADCQAAPLLPLTGALVRITDRQGESGTADLVDGLLEQARLEQLIDTVKPPIPCDWADASEGRPMPSHPLLLTPFRYPPLISGSRFGRPHQRHLFYGARSLETALAERSFHALRMLEDSPLPEGARLQRLQTAFSVEITAKRGLSLQTHLTPEALSAITDPSSYAASQRCGDAMRERGVQAFEVPSARSPQTPPVVGVLTPYAFSSTPFDFQDWTLEISAEGVTAVSFAGGLKGTFAREQFLVDGRWPVP</sequence>
<dbReference type="Proteomes" id="UP000010388">
    <property type="component" value="Chromosome"/>
</dbReference>
<dbReference type="OrthoDB" id="9799238at2"/>
<feature type="domain" description="RES" evidence="1">
    <location>
        <begin position="77"/>
        <end position="211"/>
    </location>
</feature>
<dbReference type="AlphaFoldDB" id="K9P408"/>
<dbReference type="SMART" id="SM00953">
    <property type="entry name" value="RES"/>
    <property type="match status" value="1"/>
</dbReference>
<dbReference type="EMBL" id="CP003495">
    <property type="protein sequence ID" value="AFY27446.1"/>
    <property type="molecule type" value="Genomic_DNA"/>
</dbReference>
<name>K9P408_CYAGP</name>
<dbReference type="Pfam" id="PF08808">
    <property type="entry name" value="RES"/>
    <property type="match status" value="1"/>
</dbReference>
<accession>K9P408</accession>
<dbReference type="eggNOG" id="ENOG502ZAMM">
    <property type="taxonomic scope" value="Bacteria"/>
</dbReference>
<dbReference type="InterPro" id="IPR014914">
    <property type="entry name" value="RES_dom"/>
</dbReference>
<dbReference type="HOGENOM" id="CLU_097447_0_0_3"/>
<evidence type="ECO:0000313" key="2">
    <source>
        <dbReference type="EMBL" id="AFY27446.1"/>
    </source>
</evidence>
<dbReference type="KEGG" id="cgc:Cyagr_0244"/>
<evidence type="ECO:0000313" key="3">
    <source>
        <dbReference type="Proteomes" id="UP000010388"/>
    </source>
</evidence>
<proteinExistence type="predicted"/>
<dbReference type="STRING" id="292564.Cyagr_0244"/>
<organism evidence="2 3">
    <name type="scientific">Cyanobium gracile (strain ATCC 27147 / PCC 6307)</name>
    <dbReference type="NCBI Taxonomy" id="292564"/>
    <lineage>
        <taxon>Bacteria</taxon>
        <taxon>Bacillati</taxon>
        <taxon>Cyanobacteriota</taxon>
        <taxon>Cyanophyceae</taxon>
        <taxon>Synechococcales</taxon>
        <taxon>Prochlorococcaceae</taxon>
        <taxon>Cyanobium</taxon>
    </lineage>
</organism>
<evidence type="ECO:0000259" key="1">
    <source>
        <dbReference type="SMART" id="SM00953"/>
    </source>
</evidence>
<reference evidence="3" key="1">
    <citation type="journal article" date="2013" name="Proc. Natl. Acad. Sci. U.S.A.">
        <title>Improving the coverage of the cyanobacterial phylum using diversity-driven genome sequencing.</title>
        <authorList>
            <person name="Shih P.M."/>
            <person name="Wu D."/>
            <person name="Latifi A."/>
            <person name="Axen S.D."/>
            <person name="Fewer D.P."/>
            <person name="Talla E."/>
            <person name="Calteau A."/>
            <person name="Cai F."/>
            <person name="Tandeau de Marsac N."/>
            <person name="Rippka R."/>
            <person name="Herdman M."/>
            <person name="Sivonen K."/>
            <person name="Coursin T."/>
            <person name="Laurent T."/>
            <person name="Goodwin L."/>
            <person name="Nolan M."/>
            <person name="Davenport K.W."/>
            <person name="Han C.S."/>
            <person name="Rubin E.M."/>
            <person name="Eisen J.A."/>
            <person name="Woyke T."/>
            <person name="Gugger M."/>
            <person name="Kerfeld C.A."/>
        </authorList>
    </citation>
    <scope>NUCLEOTIDE SEQUENCE [LARGE SCALE GENOMIC DNA]</scope>
    <source>
        <strain evidence="3">ATCC 27147 / PCC 6307</strain>
    </source>
</reference>